<dbReference type="Pfam" id="PF00072">
    <property type="entry name" value="Response_reg"/>
    <property type="match status" value="1"/>
</dbReference>
<dbReference type="InterPro" id="IPR001789">
    <property type="entry name" value="Sig_transdc_resp-reg_receiver"/>
</dbReference>
<dbReference type="InterPro" id="IPR011006">
    <property type="entry name" value="CheY-like_superfamily"/>
</dbReference>
<dbReference type="InterPro" id="IPR050595">
    <property type="entry name" value="Bact_response_regulator"/>
</dbReference>
<dbReference type="Proteomes" id="UP001208690">
    <property type="component" value="Unassembled WGS sequence"/>
</dbReference>
<comment type="caution">
    <text evidence="4">The sequence shown here is derived from an EMBL/GenBank/DDBJ whole genome shotgun (WGS) entry which is preliminary data.</text>
</comment>
<dbReference type="SUPFAM" id="SSF52172">
    <property type="entry name" value="CheY-like"/>
    <property type="match status" value="1"/>
</dbReference>
<evidence type="ECO:0000313" key="5">
    <source>
        <dbReference type="Proteomes" id="UP001208690"/>
    </source>
</evidence>
<keyword evidence="1 2" id="KW-0597">Phosphoprotein</keyword>
<proteinExistence type="predicted"/>
<accession>A0ABT3BG29</accession>
<protein>
    <submittedName>
        <fullName evidence="4">Response regulator</fullName>
    </submittedName>
</protein>
<dbReference type="PANTHER" id="PTHR44591:SF3">
    <property type="entry name" value="RESPONSE REGULATORY DOMAIN-CONTAINING PROTEIN"/>
    <property type="match status" value="1"/>
</dbReference>
<evidence type="ECO:0000259" key="3">
    <source>
        <dbReference type="PROSITE" id="PS50110"/>
    </source>
</evidence>
<dbReference type="RefSeq" id="WP_263844451.1">
    <property type="nucleotide sequence ID" value="NZ_JALIEB010000007.1"/>
</dbReference>
<evidence type="ECO:0000256" key="2">
    <source>
        <dbReference type="PROSITE-ProRule" id="PRU00169"/>
    </source>
</evidence>
<dbReference type="PROSITE" id="PS50110">
    <property type="entry name" value="RESPONSE_REGULATORY"/>
    <property type="match status" value="1"/>
</dbReference>
<name>A0ABT3BG29_9RHOB</name>
<sequence>MAKILLMDDDELFASVLSEVLASSGHAVRTATTASQAMDMITNGRFDLLITDIIVRREDQTIPDGGISLISRLRGALSWNLQPWMKEMPIIAISGAIRNQGLSDLLRITKDLGADMALPKPCDTGELLDAINLLTRRRK</sequence>
<evidence type="ECO:0000256" key="1">
    <source>
        <dbReference type="ARBA" id="ARBA00022553"/>
    </source>
</evidence>
<feature type="domain" description="Response regulatory" evidence="3">
    <location>
        <begin position="3"/>
        <end position="135"/>
    </location>
</feature>
<dbReference type="SMART" id="SM00448">
    <property type="entry name" value="REC"/>
    <property type="match status" value="1"/>
</dbReference>
<gene>
    <name evidence="4" type="ORF">MUB52_11865</name>
</gene>
<feature type="modified residue" description="4-aspartylphosphate" evidence="2">
    <location>
        <position position="52"/>
    </location>
</feature>
<reference evidence="4 5" key="1">
    <citation type="submission" date="2022-04" db="EMBL/GenBank/DDBJ databases">
        <title>Roseobacter sp. WL0113 is a bacterium isolated from neritic sediment.</title>
        <authorList>
            <person name="Wang L."/>
            <person name="He W."/>
            <person name="Zhang D.-F."/>
        </authorList>
    </citation>
    <scope>NUCLEOTIDE SEQUENCE [LARGE SCALE GENOMIC DNA]</scope>
    <source>
        <strain evidence="4 5">WL0113</strain>
    </source>
</reference>
<dbReference type="PANTHER" id="PTHR44591">
    <property type="entry name" value="STRESS RESPONSE REGULATOR PROTEIN 1"/>
    <property type="match status" value="1"/>
</dbReference>
<keyword evidence="5" id="KW-1185">Reference proteome</keyword>
<evidence type="ECO:0000313" key="4">
    <source>
        <dbReference type="EMBL" id="MCV3272123.1"/>
    </source>
</evidence>
<dbReference type="Gene3D" id="3.40.50.2300">
    <property type="match status" value="1"/>
</dbReference>
<dbReference type="EMBL" id="JALIEB010000007">
    <property type="protein sequence ID" value="MCV3272123.1"/>
    <property type="molecule type" value="Genomic_DNA"/>
</dbReference>
<organism evidence="4 5">
    <name type="scientific">Roseobacter sinensis</name>
    <dbReference type="NCBI Taxonomy" id="2931391"/>
    <lineage>
        <taxon>Bacteria</taxon>
        <taxon>Pseudomonadati</taxon>
        <taxon>Pseudomonadota</taxon>
        <taxon>Alphaproteobacteria</taxon>
        <taxon>Rhodobacterales</taxon>
        <taxon>Roseobacteraceae</taxon>
        <taxon>Roseobacter</taxon>
    </lineage>
</organism>